<dbReference type="GO" id="GO:0051607">
    <property type="term" value="P:defense response to virus"/>
    <property type="evidence" value="ECO:0007669"/>
    <property type="project" value="UniProtKB-KW"/>
</dbReference>
<keyword evidence="1" id="KW-0051">Antiviral defense</keyword>
<dbReference type="InterPro" id="IPR005537">
    <property type="entry name" value="RAMP_III_fam"/>
</dbReference>
<feature type="domain" description="CRISPR type III-associated protein" evidence="2">
    <location>
        <begin position="10"/>
        <end position="311"/>
    </location>
</feature>
<accession>A0A831ZZA9</accession>
<dbReference type="NCBIfam" id="TIGR02580">
    <property type="entry name" value="cas_RAMP_Cmr4"/>
    <property type="match status" value="1"/>
</dbReference>
<sequence>MYKTAKLMWIYTEHPVHAGAGTGVGAIDLPIQREAVTGWPIIQASGLKGCLREHFEFLAVKKGDTVGQQKIVEAFGHNAAEHGGALAFADAKMLIFPVRSMRGTFAYVTCPLALQRLKRELESIEQSGGQNLALGLDLETDRPTEEHIWVASGKNNTVDSDLTIAANQSHLVGLEELSFTAEPKSIVETLGDWLEKNAGSLPWLKNGPLHTRLAVVSDNHFKDFVEMSTEVVTRNRIDDATKTVAKGMLWTEEHLPRECVLYAAVFASDPFVASSARQCADATAVMNFFANDAEYTPKRVWLGGDVTVGRGLVHLAFA</sequence>
<comment type="caution">
    <text evidence="3">The sequence shown here is derived from an EMBL/GenBank/DDBJ whole genome shotgun (WGS) entry which is preliminary data.</text>
</comment>
<evidence type="ECO:0000313" key="3">
    <source>
        <dbReference type="EMBL" id="HFK96748.1"/>
    </source>
</evidence>
<dbReference type="AlphaFoldDB" id="A0A831ZZA9"/>
<dbReference type="PANTHER" id="PTHR36700:SF1">
    <property type="entry name" value="CRISPR SYSTEM CMR SUBUNIT CMR4"/>
    <property type="match status" value="1"/>
</dbReference>
<name>A0A831ZZA9_9BACT</name>
<protein>
    <submittedName>
        <fullName evidence="3">Type III-B CRISPR module RAMP protein Cmr4</fullName>
    </submittedName>
</protein>
<dbReference type="Pfam" id="PF03787">
    <property type="entry name" value="RAMPs"/>
    <property type="match status" value="1"/>
</dbReference>
<proteinExistence type="predicted"/>
<dbReference type="InterPro" id="IPR013410">
    <property type="entry name" value="CRISPR-assoc_RAMP_Cmr4"/>
</dbReference>
<reference evidence="3" key="1">
    <citation type="journal article" date="2020" name="mSystems">
        <title>Genome- and Community-Level Interaction Insights into Carbon Utilization and Element Cycling Functions of Hydrothermarchaeota in Hydrothermal Sediment.</title>
        <authorList>
            <person name="Zhou Z."/>
            <person name="Liu Y."/>
            <person name="Xu W."/>
            <person name="Pan J."/>
            <person name="Luo Z.H."/>
            <person name="Li M."/>
        </authorList>
    </citation>
    <scope>NUCLEOTIDE SEQUENCE [LARGE SCALE GENOMIC DNA]</scope>
    <source>
        <strain evidence="3">SpSt-456</strain>
    </source>
</reference>
<dbReference type="EMBL" id="DSTK01000014">
    <property type="protein sequence ID" value="HFK96748.1"/>
    <property type="molecule type" value="Genomic_DNA"/>
</dbReference>
<evidence type="ECO:0000259" key="2">
    <source>
        <dbReference type="Pfam" id="PF03787"/>
    </source>
</evidence>
<evidence type="ECO:0000256" key="1">
    <source>
        <dbReference type="ARBA" id="ARBA00023118"/>
    </source>
</evidence>
<gene>
    <name evidence="3" type="primary">cmr4</name>
    <name evidence="3" type="ORF">ENS06_05410</name>
</gene>
<dbReference type="PANTHER" id="PTHR36700">
    <property type="entry name" value="CRISPR SYSTEM CMR SUBUNIT CMR4"/>
    <property type="match status" value="1"/>
</dbReference>
<organism evidence="3">
    <name type="scientific">Desulfacinum infernum</name>
    <dbReference type="NCBI Taxonomy" id="35837"/>
    <lineage>
        <taxon>Bacteria</taxon>
        <taxon>Pseudomonadati</taxon>
        <taxon>Thermodesulfobacteriota</taxon>
        <taxon>Syntrophobacteria</taxon>
        <taxon>Syntrophobacterales</taxon>
        <taxon>Syntrophobacteraceae</taxon>
        <taxon>Desulfacinum</taxon>
    </lineage>
</organism>